<dbReference type="InterPro" id="IPR021799">
    <property type="entry name" value="PIN-like_prokaryotic"/>
</dbReference>
<evidence type="ECO:0000313" key="2">
    <source>
        <dbReference type="Proteomes" id="UP000306007"/>
    </source>
</evidence>
<dbReference type="KEGG" id="tic:FH039_02725"/>
<accession>A0A4Y5SQ73</accession>
<organism evidence="1 2">
    <name type="scientific">Thermococcus indicus</name>
    <dbReference type="NCBI Taxonomy" id="2586643"/>
    <lineage>
        <taxon>Archaea</taxon>
        <taxon>Methanobacteriati</taxon>
        <taxon>Methanobacteriota</taxon>
        <taxon>Thermococci</taxon>
        <taxon>Thermococcales</taxon>
        <taxon>Thermococcaceae</taxon>
        <taxon>Thermococcus</taxon>
    </lineage>
</organism>
<dbReference type="AlphaFoldDB" id="A0A4Y5SQ73"/>
<proteinExistence type="predicted"/>
<dbReference type="Pfam" id="PF11848">
    <property type="entry name" value="DUF3368"/>
    <property type="match status" value="1"/>
</dbReference>
<dbReference type="OrthoDB" id="323844at2157"/>
<evidence type="ECO:0000313" key="1">
    <source>
        <dbReference type="EMBL" id="QDA32271.1"/>
    </source>
</evidence>
<name>A0A4Y5SQ73_9EURY</name>
<dbReference type="PANTHER" id="PTHR39550:SF1">
    <property type="entry name" value="SLL0658 PROTEIN"/>
    <property type="match status" value="1"/>
</dbReference>
<dbReference type="Proteomes" id="UP000306007">
    <property type="component" value="Chromosome"/>
</dbReference>
<gene>
    <name evidence="1" type="ORF">FH039_02725</name>
</gene>
<dbReference type="EMBL" id="CP040846">
    <property type="protein sequence ID" value="QDA32271.1"/>
    <property type="molecule type" value="Genomic_DNA"/>
</dbReference>
<protein>
    <submittedName>
        <fullName evidence="1">DUF3368 domain-containing protein</fullName>
    </submittedName>
</protein>
<reference evidence="1 2" key="1">
    <citation type="submission" date="2019-06" db="EMBL/GenBank/DDBJ databases">
        <title>Thermococcus indicus sp. nov., a Fe(III)-reducing hyperthermophilic archaeon isolated from the Onnuri vent field of the Central Indian Ocean ridge.</title>
        <authorList>
            <person name="Lim J.K."/>
            <person name="Kim Y.J."/>
            <person name="Kwon K.K."/>
        </authorList>
    </citation>
    <scope>NUCLEOTIDE SEQUENCE [LARGE SCALE GENOMIC DNA]</scope>
    <source>
        <strain evidence="1 2">IOH1</strain>
    </source>
</reference>
<keyword evidence="2" id="KW-1185">Reference proteome</keyword>
<dbReference type="PANTHER" id="PTHR39550">
    <property type="entry name" value="SLL0658 PROTEIN"/>
    <property type="match status" value="1"/>
</dbReference>
<sequence length="161" mass="18066">MPVVSNSTPLIHLAKIGRLELLREFFGEVLIPKAVYRECVLEGKGSRDAELIENADWIKVVEINDETLKKSLMLELDEGESEAIVLAIESKAELLLIDDYDGREVARALGLKVTGTIGVLLRAKFQGRIQNIKGELERLKETGFWLSEGLYKRILEEVGDD</sequence>